<evidence type="ECO:0000259" key="1">
    <source>
        <dbReference type="Pfam" id="PF14297"/>
    </source>
</evidence>
<evidence type="ECO:0000313" key="2">
    <source>
        <dbReference type="EMBL" id="DAD70631.1"/>
    </source>
</evidence>
<dbReference type="Pfam" id="PF14297">
    <property type="entry name" value="Lin1244_N"/>
    <property type="match status" value="1"/>
</dbReference>
<accession>A0A8S5LLA9</accession>
<reference evidence="2" key="1">
    <citation type="journal article" date="2021" name="Proc. Natl. Acad. Sci. U.S.A.">
        <title>A Catalog of Tens of Thousands of Viruses from Human Metagenomes Reveals Hidden Associations with Chronic Diseases.</title>
        <authorList>
            <person name="Tisza M.J."/>
            <person name="Buck C.B."/>
        </authorList>
    </citation>
    <scope>NUCLEOTIDE SEQUENCE</scope>
    <source>
        <strain evidence="2">Ctvod4</strain>
    </source>
</reference>
<organism evidence="2">
    <name type="scientific">Siphoviridae sp. ctvod4</name>
    <dbReference type="NCBI Taxonomy" id="2827595"/>
    <lineage>
        <taxon>Viruses</taxon>
        <taxon>Duplodnaviria</taxon>
        <taxon>Heunggongvirae</taxon>
        <taxon>Uroviricota</taxon>
        <taxon>Caudoviricetes</taxon>
    </lineage>
</organism>
<proteinExistence type="predicted"/>
<dbReference type="EMBL" id="BK015869">
    <property type="protein sequence ID" value="DAD70631.1"/>
    <property type="molecule type" value="Genomic_DNA"/>
</dbReference>
<dbReference type="InterPro" id="IPR025400">
    <property type="entry name" value="Lin1244/Lin1753-like_N"/>
</dbReference>
<protein>
    <recommendedName>
        <fullName evidence="1">Lin1244/Lin1753-like N-terminal domain-containing protein</fullName>
    </recommendedName>
</protein>
<dbReference type="PANTHER" id="PTHR39196">
    <property type="entry name" value="PRIMOSOME, DNAD SUBUNIT"/>
    <property type="match status" value="1"/>
</dbReference>
<feature type="domain" description="Lin1244/Lin1753-like N-terminal" evidence="1">
    <location>
        <begin position="11"/>
        <end position="104"/>
    </location>
</feature>
<dbReference type="PANTHER" id="PTHR39196:SF1">
    <property type="entry name" value="PRIMOSOME, DNAD SUBUNIT"/>
    <property type="match status" value="1"/>
</dbReference>
<sequence>MARPKKIGLDYFPFDVDFFNDEKIEAISGEFGIKGEIVAIKLLTAIYRNGYFIEWSEMLQMKMLKTLPSITKDLLIEIVQRLVRWNFFDEGLFNSDNVLTSRGIQRRYFEAMKRNSLSDSLPFLLVSVTETSVNVAKTSVNVAKTPQIKRKESKVNNISLLEKEKQKSVCVEFGEGEKKEQPLNAEKETSPRVAPAPPPFNFRKAMLNEGFAPELVDEWLKIRKAKKAINSELAFKTFIEQVRKTKQDINAILSIIVQKQWKGFEADWLHNTQTPHQTSNNQIFLDENGNIITNAESYGQQSTVSKPPYFAGRQTLENIRNNSQGWGTHIVGDS</sequence>
<name>A0A8S5LLA9_9CAUD</name>